<dbReference type="RefSeq" id="WP_160746992.1">
    <property type="nucleotide sequence ID" value="NZ_WTYK01000006.1"/>
</dbReference>
<keyword evidence="1" id="KW-0732">Signal</keyword>
<proteinExistence type="predicted"/>
<organism evidence="2 3">
    <name type="scientific">Croceibacterium soli</name>
    <dbReference type="NCBI Taxonomy" id="1739690"/>
    <lineage>
        <taxon>Bacteria</taxon>
        <taxon>Pseudomonadati</taxon>
        <taxon>Pseudomonadota</taxon>
        <taxon>Alphaproteobacteria</taxon>
        <taxon>Sphingomonadales</taxon>
        <taxon>Erythrobacteraceae</taxon>
        <taxon>Croceibacterium</taxon>
    </lineage>
</organism>
<evidence type="ECO:0008006" key="4">
    <source>
        <dbReference type="Google" id="ProtNLM"/>
    </source>
</evidence>
<evidence type="ECO:0000313" key="3">
    <source>
        <dbReference type="Proteomes" id="UP000469159"/>
    </source>
</evidence>
<dbReference type="PANTHER" id="PTHR30451">
    <property type="entry name" value="OUTER MEMBRANE USHER PROTEIN"/>
    <property type="match status" value="1"/>
</dbReference>
<dbReference type="InterPro" id="IPR000015">
    <property type="entry name" value="Fimb_usher"/>
</dbReference>
<dbReference type="Proteomes" id="UP000469159">
    <property type="component" value="Unassembled WGS sequence"/>
</dbReference>
<feature type="chain" id="PRO_5026135427" description="Fimbrial biogenesis outer membrane usher protein" evidence="1">
    <location>
        <begin position="24"/>
        <end position="852"/>
    </location>
</feature>
<dbReference type="EMBL" id="WTYK01000006">
    <property type="protein sequence ID" value="MXP42127.1"/>
    <property type="molecule type" value="Genomic_DNA"/>
</dbReference>
<dbReference type="OrthoDB" id="499138at2"/>
<name>A0A6I4UXR5_9SPHN</name>
<reference evidence="2 3" key="1">
    <citation type="submission" date="2019-12" db="EMBL/GenBank/DDBJ databases">
        <title>Genomic-based taxomic classification of the family Erythrobacteraceae.</title>
        <authorList>
            <person name="Xu L."/>
        </authorList>
    </citation>
    <scope>NUCLEOTIDE SEQUENCE [LARGE SCALE GENOMIC DNA]</scope>
    <source>
        <strain evidence="2 3">MCCC 1K02066</strain>
    </source>
</reference>
<gene>
    <name evidence="2" type="ORF">GRI75_10795</name>
</gene>
<dbReference type="AlphaFoldDB" id="A0A6I4UXR5"/>
<sequence length="852" mass="91676">MRSGPIQRTARCLLCLLAVPAQAAAAQQAPAPAPPGGGRGVDEIFREVFGRERPPVLEDTYPVIVDGVNAGLFRIRPDDTAGQGSVEGRFVGSILADLTIGELRAKLLRLGEQETVGFAQLVQAGVSARFDPAALTLHIGIPLGARGTRHIDIRRLREQANVEHARQARVSGYLSARAGAALVESSRTAAEGFEDLAAEFDLALNVGRVVLEAEFGYDSERAREWSRGDVRLVHDDREHLIRYEAGDLSLGRGPFRSSNRIGGVAVFRNFGIDPYRNIRPIPSRDFVLEQAARVEVLLNGAPLRTLDLPSGNYNLRNFALVPSAANDIELRITYRSGETVVLLYPAFYDLDLLESGLLDFAANVGLPYDDEEGLRSYDAGNYNAVAYARYGLSPTLTAGLHWQGDRTFDTVGTDVVWASPVGTIGVNASTNVRDPAIGSSQITVQYRWRDSDRSLDRTIDGLVTMTGARYRTLDRFFGQSPIALQARVRAGQTIGHDGRLQLYGGYDRGRDGSGNRRYGGGSYTHQFAFGALTFGLEHRDGDRRELAARTAFSVPLGRARLGGSAETSDHSVRLDYRVPTLPGVGGFGYSASLERRDGGDRQSLRADYIGNRFEAAIAQRAESFFSSGTRRDLRTEITFGAALVMADGHLGVGRPIRNSFAIIAPHRAAREYGIAVEPRSGFASTDTRYSAYSGALGPAVIPDLAAYFDRTLQVHAPDAPAGTSTGDRVFSVRPGHRAGYFLLVGDERNVSVAGNMVDRDGDPVAYASGFAEEVGGNAGREPIPVITNAAGRFFIEGVEAGKSYAISLDLKGSAARVVLEVPADIAGIHALPAPVVLDMDVEPPAASKENGS</sequence>
<dbReference type="GO" id="GO:0009279">
    <property type="term" value="C:cell outer membrane"/>
    <property type="evidence" value="ECO:0007669"/>
    <property type="project" value="TreeGrafter"/>
</dbReference>
<dbReference type="PANTHER" id="PTHR30451:SF5">
    <property type="entry name" value="SLR0019 PROTEIN"/>
    <property type="match status" value="1"/>
</dbReference>
<dbReference type="GO" id="GO:0015473">
    <property type="term" value="F:fimbrial usher porin activity"/>
    <property type="evidence" value="ECO:0007669"/>
    <property type="project" value="InterPro"/>
</dbReference>
<evidence type="ECO:0000313" key="2">
    <source>
        <dbReference type="EMBL" id="MXP42127.1"/>
    </source>
</evidence>
<protein>
    <recommendedName>
        <fullName evidence="4">Fimbrial biogenesis outer membrane usher protein</fullName>
    </recommendedName>
</protein>
<accession>A0A6I4UXR5</accession>
<comment type="caution">
    <text evidence="2">The sequence shown here is derived from an EMBL/GenBank/DDBJ whole genome shotgun (WGS) entry which is preliminary data.</text>
</comment>
<evidence type="ECO:0000256" key="1">
    <source>
        <dbReference type="SAM" id="SignalP"/>
    </source>
</evidence>
<keyword evidence="3" id="KW-1185">Reference proteome</keyword>
<dbReference type="GO" id="GO:0009297">
    <property type="term" value="P:pilus assembly"/>
    <property type="evidence" value="ECO:0007669"/>
    <property type="project" value="InterPro"/>
</dbReference>
<feature type="signal peptide" evidence="1">
    <location>
        <begin position="1"/>
        <end position="23"/>
    </location>
</feature>